<gene>
    <name evidence="1" type="ORF">PAECIP111891_07079</name>
</gene>
<evidence type="ECO:0008006" key="3">
    <source>
        <dbReference type="Google" id="ProtNLM"/>
    </source>
</evidence>
<dbReference type="RefSeq" id="WP_236293602.1">
    <property type="nucleotide sequence ID" value="NZ_CAKMMW010000054.1"/>
</dbReference>
<evidence type="ECO:0000313" key="2">
    <source>
        <dbReference type="Proteomes" id="UP000838821"/>
    </source>
</evidence>
<proteinExistence type="predicted"/>
<dbReference type="Proteomes" id="UP000838821">
    <property type="component" value="Unassembled WGS sequence"/>
</dbReference>
<sequence length="140" mass="16305">MGATIAEKLALLKEHIEEDGGIIDLNWYDELYYPYYLYFNDGNLNNRSGSLIAFWGLLIESSDESGFPFFTGIEVFDGYRLDKYITELLKHSSAIKEEYPNLFSVIVESLMNLDMRHDFDKIFLKSYSKLCGINYRKNPL</sequence>
<evidence type="ECO:0000313" key="1">
    <source>
        <dbReference type="EMBL" id="CAH1232716.1"/>
    </source>
</evidence>
<reference evidence="1" key="1">
    <citation type="submission" date="2022-01" db="EMBL/GenBank/DDBJ databases">
        <authorList>
            <person name="Criscuolo A."/>
        </authorList>
    </citation>
    <scope>NUCLEOTIDE SEQUENCE</scope>
    <source>
        <strain evidence="1">CIP111891</strain>
    </source>
</reference>
<dbReference type="EMBL" id="CAKMMW010000054">
    <property type="protein sequence ID" value="CAH1232716.1"/>
    <property type="molecule type" value="Genomic_DNA"/>
</dbReference>
<organism evidence="1 2">
    <name type="scientific">Paenibacillus allorhizoplanae</name>
    <dbReference type="NCBI Taxonomy" id="2905648"/>
    <lineage>
        <taxon>Bacteria</taxon>
        <taxon>Bacillati</taxon>
        <taxon>Bacillota</taxon>
        <taxon>Bacilli</taxon>
        <taxon>Bacillales</taxon>
        <taxon>Paenibacillaceae</taxon>
        <taxon>Paenibacillus</taxon>
    </lineage>
</organism>
<name>A0ABM9CZE8_9BACL</name>
<comment type="caution">
    <text evidence="1">The sequence shown here is derived from an EMBL/GenBank/DDBJ whole genome shotgun (WGS) entry which is preliminary data.</text>
</comment>
<accession>A0ABM9CZE8</accession>
<keyword evidence="2" id="KW-1185">Reference proteome</keyword>
<protein>
    <recommendedName>
        <fullName evidence="3">DUF4375 domain-containing protein</fullName>
    </recommendedName>
</protein>